<dbReference type="InterPro" id="IPR055414">
    <property type="entry name" value="LRR_R13L4/SHOC2-like"/>
</dbReference>
<dbReference type="InterPro" id="IPR003591">
    <property type="entry name" value="Leu-rich_rpt_typical-subtyp"/>
</dbReference>
<dbReference type="PROSITE" id="PS50104">
    <property type="entry name" value="TIR"/>
    <property type="match status" value="1"/>
</dbReference>
<dbReference type="SUPFAM" id="SSF52540">
    <property type="entry name" value="P-loop containing nucleoside triphosphate hydrolases"/>
    <property type="match status" value="2"/>
</dbReference>
<dbReference type="GO" id="GO:0006952">
    <property type="term" value="P:defense response"/>
    <property type="evidence" value="ECO:0007669"/>
    <property type="project" value="UniProtKB-KW"/>
</dbReference>
<dbReference type="SMART" id="SM00369">
    <property type="entry name" value="LRR_TYP"/>
    <property type="match status" value="5"/>
</dbReference>
<dbReference type="InterPro" id="IPR032675">
    <property type="entry name" value="LRR_dom_sf"/>
</dbReference>
<evidence type="ECO:0000256" key="1">
    <source>
        <dbReference type="ARBA" id="ARBA00022614"/>
    </source>
</evidence>
<keyword evidence="4" id="KW-0520">NAD</keyword>
<dbReference type="Gene3D" id="3.40.50.300">
    <property type="entry name" value="P-loop containing nucleotide triphosphate hydrolases"/>
    <property type="match status" value="1"/>
</dbReference>
<dbReference type="Gene3D" id="3.40.50.10140">
    <property type="entry name" value="Toll/interleukin-1 receptor homology (TIR) domain"/>
    <property type="match status" value="1"/>
</dbReference>
<evidence type="ECO:0000313" key="7">
    <source>
        <dbReference type="EMBL" id="QAV82485.1"/>
    </source>
</evidence>
<evidence type="ECO:0000256" key="2">
    <source>
        <dbReference type="ARBA" id="ARBA00022737"/>
    </source>
</evidence>
<dbReference type="Gene3D" id="1.10.8.430">
    <property type="entry name" value="Helical domain of apoptotic protease-activating factors"/>
    <property type="match status" value="2"/>
</dbReference>
<dbReference type="SUPFAM" id="SSF52200">
    <property type="entry name" value="Toll/Interleukin receptor TIR domain"/>
    <property type="match status" value="1"/>
</dbReference>
<name>A0A2U1MNE6_ARTAN</name>
<reference evidence="7" key="2">
    <citation type="submission" date="2018-04" db="EMBL/GenBank/DDBJ databases">
        <title>Salicylic acid modulates artemisinin via the AaNPR1-AaTGA6-AaTGA3 complex in A. annua.</title>
        <authorList>
            <person name="Lv Z."/>
            <person name="Tang K."/>
        </authorList>
    </citation>
    <scope>NUCLEOTIDE SEQUENCE</scope>
</reference>
<proteinExistence type="evidence at transcript level"/>
<evidence type="ECO:0000256" key="4">
    <source>
        <dbReference type="ARBA" id="ARBA00023027"/>
    </source>
</evidence>
<dbReference type="InterPro" id="IPR027417">
    <property type="entry name" value="P-loop_NTPase"/>
</dbReference>
<dbReference type="InterPro" id="IPR035897">
    <property type="entry name" value="Toll_tir_struct_dom_sf"/>
</dbReference>
<dbReference type="InterPro" id="IPR000157">
    <property type="entry name" value="TIR_dom"/>
</dbReference>
<dbReference type="Pfam" id="PF01582">
    <property type="entry name" value="TIR"/>
    <property type="match status" value="1"/>
</dbReference>
<dbReference type="EMBL" id="MH201460">
    <property type="protein sequence ID" value="QAV82485.1"/>
    <property type="molecule type" value="mRNA"/>
</dbReference>
<dbReference type="GO" id="GO:0007165">
    <property type="term" value="P:signal transduction"/>
    <property type="evidence" value="ECO:0007669"/>
    <property type="project" value="InterPro"/>
</dbReference>
<dbReference type="Proteomes" id="UP000245207">
    <property type="component" value="Unassembled WGS sequence"/>
</dbReference>
<dbReference type="Pfam" id="PF00931">
    <property type="entry name" value="NB-ARC"/>
    <property type="match status" value="1"/>
</dbReference>
<gene>
    <name evidence="6" type="ORF">CTI12_AA358940</name>
</gene>
<sequence>MASTSNSSILKSFKYDVFLSFRGEDTRNKFVSHLFQALKQKGIKTYKDDQNIEEGKMISEQLIKSIENSRFYIIVFSKNYASSSWCLDELVKIMECQTTRERTAYPVFHDVEPTEVRKQSGPVRKAFAKNKKKEAAQKWRDAMKEASNLAGWELKATANGDESKLIQTIVDNISKKLRSISSSIDGKLVGMEMRINEVLTSLKSCTEDVRVIGITGMGGGGKTTLARAVYVHISSEFEGKSFVENVREVSKTSLLGLKSLQKQVLSDVLNDQGITVSSVADGKDMMGNMMRSRKFLVVLDDVDHIDQLEALAGKPNWFKSGSTIIITTRDEQVLVSHGVSLICNVNLLSDKEALCLFSRYTFGREIPFQGYEQLSGQVVRYAAGLPLTIRVLGSFLRGKKELDRYTFGREIPFQGYEQLSGQVVRYAAGLPLTIRVLGSFLRGKKELEWKDGLERLKTIPQKEIQKVLEISFDDLENDYKEIFLDVACLLKGEQKDRAIQVFESCGFNAIIGLRVLEQKSLITISEYGSLGMHDHVEEMGKNIVSRLHPDASYRHSRLWINGDIENYWQAKVNEATRCIKLSPLTLNLETVMRGLGNMKKLRVLYMCSGPNWKDNQVSQRFPNALKYLSWRDYPFSSLHETFQADNLVGLDMSFSTIENVRRGRTRKVLDKLRFLDLSYTPLNTLNLEVTPNLEILYLEHCKELIELYIPDGSPKLQSLNLNNSKLKSLNLGPTPNLEALTLVGCCDLEELCMPFRCTKLKSLSLNGSKLRNLSLGPTPNLKTLSLVRCRDLEELLPFRCTKLKSLSLHNSQLRNLDLGPTPDLETLSLAECDLEAFHVPFRCPKLKFLSLNGSKLRNLHLGRLTPDLETLSLAGCDLEELHLPYGCPKLISLILNNSKLRTLYIELTPNLERLDLKDCLTLVEINAPVGCLEKLVHLDLSGCGRYKSFLFDKRAQSLDVGSLSELHLIAKSIDRCPMHPVNNLPKLQFTCFYKEDPAASSFGNLEKLISIGQCVCANFESFSKTICSLNFLRKLTLEGSILEVPKDLQQLQCLEELILSNTDIIDVPFSVSKLKQLKSLKLQDCPNLEVVSLLCIGQLESLEELTLFNLKIPSLPFNLVMLKQLKFLKLQDCQHVMELPKGFGLLDSLEKLMLSSTGISRLPDDICKLKHLKYLEIGSLRWDQKLLEDLGRLQCLEKLILRCCQFSGGFSYSIFELKSLIYLHLLNCTLDDLPEELGHLKCLEELDITGTNISHLPHSIFQLKGLRIVGFKRTLELCGLTPVKRTSNNGDYETFCYTVV</sequence>
<dbReference type="PRINTS" id="PR00364">
    <property type="entry name" value="DISEASERSIST"/>
</dbReference>
<dbReference type="InterPro" id="IPR044974">
    <property type="entry name" value="Disease_R_plants"/>
</dbReference>
<dbReference type="Pfam" id="PF23598">
    <property type="entry name" value="LRR_14"/>
    <property type="match status" value="3"/>
</dbReference>
<dbReference type="Pfam" id="PF23282">
    <property type="entry name" value="WHD_ROQ1"/>
    <property type="match status" value="1"/>
</dbReference>
<dbReference type="InterPro" id="IPR042197">
    <property type="entry name" value="Apaf_helical"/>
</dbReference>
<dbReference type="Gene3D" id="3.80.10.10">
    <property type="entry name" value="Ribonuclease Inhibitor"/>
    <property type="match status" value="3"/>
</dbReference>
<accession>A0A2U1MNE6</accession>
<evidence type="ECO:0000313" key="8">
    <source>
        <dbReference type="Proteomes" id="UP000245207"/>
    </source>
</evidence>
<dbReference type="FunFam" id="3.40.50.10140:FF:000007">
    <property type="entry name" value="Disease resistance protein (TIR-NBS-LRR class)"/>
    <property type="match status" value="1"/>
</dbReference>
<feature type="domain" description="TIR" evidence="5">
    <location>
        <begin position="13"/>
        <end position="177"/>
    </location>
</feature>
<keyword evidence="8" id="KW-1185">Reference proteome</keyword>
<dbReference type="InterPro" id="IPR058192">
    <property type="entry name" value="WHD_ROQ1-like"/>
</dbReference>
<evidence type="ECO:0000313" key="6">
    <source>
        <dbReference type="EMBL" id="PWA62790.1"/>
    </source>
</evidence>
<dbReference type="GO" id="GO:0051707">
    <property type="term" value="P:response to other organism"/>
    <property type="evidence" value="ECO:0007669"/>
    <property type="project" value="UniProtKB-ARBA"/>
</dbReference>
<dbReference type="InterPro" id="IPR002182">
    <property type="entry name" value="NB-ARC"/>
</dbReference>
<dbReference type="SMART" id="SM00255">
    <property type="entry name" value="TIR"/>
    <property type="match status" value="1"/>
</dbReference>
<dbReference type="EMBL" id="PKPP01004784">
    <property type="protein sequence ID" value="PWA62790.1"/>
    <property type="molecule type" value="Genomic_DNA"/>
</dbReference>
<dbReference type="PANTHER" id="PTHR11017:SF544">
    <property type="entry name" value="ADP-RIBOSYL CYCLASE_CYCLIC ADP-RIBOSE HYDROLASE"/>
    <property type="match status" value="1"/>
</dbReference>
<evidence type="ECO:0000259" key="5">
    <source>
        <dbReference type="PROSITE" id="PS50104"/>
    </source>
</evidence>
<evidence type="ECO:0000256" key="3">
    <source>
        <dbReference type="ARBA" id="ARBA00022821"/>
    </source>
</evidence>
<organism evidence="6 8">
    <name type="scientific">Artemisia annua</name>
    <name type="common">Sweet wormwood</name>
    <dbReference type="NCBI Taxonomy" id="35608"/>
    <lineage>
        <taxon>Eukaryota</taxon>
        <taxon>Viridiplantae</taxon>
        <taxon>Streptophyta</taxon>
        <taxon>Embryophyta</taxon>
        <taxon>Tracheophyta</taxon>
        <taxon>Spermatophyta</taxon>
        <taxon>Magnoliopsida</taxon>
        <taxon>eudicotyledons</taxon>
        <taxon>Gunneridae</taxon>
        <taxon>Pentapetalae</taxon>
        <taxon>asterids</taxon>
        <taxon>campanulids</taxon>
        <taxon>Asterales</taxon>
        <taxon>Asteraceae</taxon>
        <taxon>Asteroideae</taxon>
        <taxon>Anthemideae</taxon>
        <taxon>Artemisiinae</taxon>
        <taxon>Artemisia</taxon>
    </lineage>
</organism>
<dbReference type="SUPFAM" id="SSF52058">
    <property type="entry name" value="L domain-like"/>
    <property type="match status" value="2"/>
</dbReference>
<dbReference type="OrthoDB" id="2018313at2759"/>
<dbReference type="PANTHER" id="PTHR11017">
    <property type="entry name" value="LEUCINE-RICH REPEAT-CONTAINING PROTEIN"/>
    <property type="match status" value="1"/>
</dbReference>
<protein>
    <submittedName>
        <fullName evidence="6">Disease resistance protein (TIR-NBS-LRR class)</fullName>
    </submittedName>
    <submittedName>
        <fullName evidence="7">NPR4</fullName>
    </submittedName>
</protein>
<keyword evidence="2" id="KW-0677">Repeat</keyword>
<reference evidence="6 8" key="1">
    <citation type="journal article" date="2018" name="Mol. Plant">
        <title>The genome of Artemisia annua provides insight into the evolution of Asteraceae family and artemisinin biosynthesis.</title>
        <authorList>
            <person name="Shen Q."/>
            <person name="Zhang L."/>
            <person name="Liao Z."/>
            <person name="Wang S."/>
            <person name="Yan T."/>
            <person name="Shi P."/>
            <person name="Liu M."/>
            <person name="Fu X."/>
            <person name="Pan Q."/>
            <person name="Wang Y."/>
            <person name="Lv Z."/>
            <person name="Lu X."/>
            <person name="Zhang F."/>
            <person name="Jiang W."/>
            <person name="Ma Y."/>
            <person name="Chen M."/>
            <person name="Hao X."/>
            <person name="Li L."/>
            <person name="Tang Y."/>
            <person name="Lv G."/>
            <person name="Zhou Y."/>
            <person name="Sun X."/>
            <person name="Brodelius P.E."/>
            <person name="Rose J.K.C."/>
            <person name="Tang K."/>
        </authorList>
    </citation>
    <scope>NUCLEOTIDE SEQUENCE [LARGE SCALE GENOMIC DNA]</scope>
    <source>
        <strain evidence="8">cv. Huhao1</strain>
        <tissue evidence="6">Leaf</tissue>
    </source>
</reference>
<keyword evidence="3" id="KW-0611">Plant defense</keyword>
<keyword evidence="1" id="KW-0433">Leucine-rich repeat</keyword>
<dbReference type="GO" id="GO:0043531">
    <property type="term" value="F:ADP binding"/>
    <property type="evidence" value="ECO:0007669"/>
    <property type="project" value="InterPro"/>
</dbReference>